<proteinExistence type="predicted"/>
<keyword evidence="2" id="KW-1185">Reference proteome</keyword>
<gene>
    <name evidence="1" type="ORF">ITX44_36825</name>
</gene>
<accession>A0ABS2U353</accession>
<name>A0ABS2U353_9ACTN</name>
<dbReference type="Proteomes" id="UP000749040">
    <property type="component" value="Unassembled WGS sequence"/>
</dbReference>
<comment type="caution">
    <text evidence="1">The sequence shown here is derived from an EMBL/GenBank/DDBJ whole genome shotgun (WGS) entry which is preliminary data.</text>
</comment>
<sequence length="84" mass="9817">MPQPDPTACCPDAYYCPTAGKTECPRHPGFTLYCPHPNGHIPMDRAAWHKAQERLEQRWLWDLHRQVLTSWLWDLHQQSRAPVA</sequence>
<dbReference type="EMBL" id="JADKYB010000030">
    <property type="protein sequence ID" value="MBM9510028.1"/>
    <property type="molecule type" value="Genomic_DNA"/>
</dbReference>
<evidence type="ECO:0000313" key="2">
    <source>
        <dbReference type="Proteomes" id="UP000749040"/>
    </source>
</evidence>
<organism evidence="1 2">
    <name type="scientific">Actinacidiphila acididurans</name>
    <dbReference type="NCBI Taxonomy" id="2784346"/>
    <lineage>
        <taxon>Bacteria</taxon>
        <taxon>Bacillati</taxon>
        <taxon>Actinomycetota</taxon>
        <taxon>Actinomycetes</taxon>
        <taxon>Kitasatosporales</taxon>
        <taxon>Streptomycetaceae</taxon>
        <taxon>Actinacidiphila</taxon>
    </lineage>
</organism>
<dbReference type="RefSeq" id="WP_205363657.1">
    <property type="nucleotide sequence ID" value="NZ_JADKYB010000030.1"/>
</dbReference>
<reference evidence="1 2" key="1">
    <citation type="submission" date="2021-01" db="EMBL/GenBank/DDBJ databases">
        <title>Streptomyces acididurans sp. nov., isolated from a peat swamp forest soil.</title>
        <authorList>
            <person name="Chantavorakit T."/>
            <person name="Duangmal K."/>
        </authorList>
    </citation>
    <scope>NUCLEOTIDE SEQUENCE [LARGE SCALE GENOMIC DNA]</scope>
    <source>
        <strain evidence="1 2">KK5PA1</strain>
    </source>
</reference>
<protein>
    <submittedName>
        <fullName evidence="1">Uncharacterized protein</fullName>
    </submittedName>
</protein>
<evidence type="ECO:0000313" key="1">
    <source>
        <dbReference type="EMBL" id="MBM9510028.1"/>
    </source>
</evidence>